<dbReference type="RefSeq" id="WP_209137685.1">
    <property type="nucleotide sequence ID" value="NZ_JAGHKO010000001.1"/>
</dbReference>
<feature type="transmembrane region" description="Helical" evidence="1">
    <location>
        <begin position="30"/>
        <end position="50"/>
    </location>
</feature>
<accession>A0ABS3YP22</accession>
<protein>
    <recommendedName>
        <fullName evidence="4">Phosphatidate cytidylyltransferase</fullName>
    </recommendedName>
</protein>
<dbReference type="EMBL" id="JAGHKO010000001">
    <property type="protein sequence ID" value="MBO9199628.1"/>
    <property type="molecule type" value="Genomic_DNA"/>
</dbReference>
<keyword evidence="1" id="KW-0812">Transmembrane</keyword>
<keyword evidence="1" id="KW-0472">Membrane</keyword>
<evidence type="ECO:0000256" key="1">
    <source>
        <dbReference type="SAM" id="Phobius"/>
    </source>
</evidence>
<name>A0ABS3YP22_9BACT</name>
<keyword evidence="1" id="KW-1133">Transmembrane helix</keyword>
<gene>
    <name evidence="2" type="ORF">J7I42_05075</name>
</gene>
<sequence>MKTFFTLTTIVLIVTASLVSFVLFKHGHYTFSALLVLTSYLSAALWIYVLQSKKVVLS</sequence>
<organism evidence="2 3">
    <name type="scientific">Niastella soli</name>
    <dbReference type="NCBI Taxonomy" id="2821487"/>
    <lineage>
        <taxon>Bacteria</taxon>
        <taxon>Pseudomonadati</taxon>
        <taxon>Bacteroidota</taxon>
        <taxon>Chitinophagia</taxon>
        <taxon>Chitinophagales</taxon>
        <taxon>Chitinophagaceae</taxon>
        <taxon>Niastella</taxon>
    </lineage>
</organism>
<evidence type="ECO:0008006" key="4">
    <source>
        <dbReference type="Google" id="ProtNLM"/>
    </source>
</evidence>
<evidence type="ECO:0000313" key="2">
    <source>
        <dbReference type="EMBL" id="MBO9199628.1"/>
    </source>
</evidence>
<keyword evidence="3" id="KW-1185">Reference proteome</keyword>
<reference evidence="2 3" key="1">
    <citation type="submission" date="2021-03" db="EMBL/GenBank/DDBJ databases">
        <title>Assistant Professor.</title>
        <authorList>
            <person name="Huq M.A."/>
        </authorList>
    </citation>
    <scope>NUCLEOTIDE SEQUENCE [LARGE SCALE GENOMIC DNA]</scope>
    <source>
        <strain evidence="2 3">MAH-29</strain>
    </source>
</reference>
<dbReference type="Proteomes" id="UP000677244">
    <property type="component" value="Unassembled WGS sequence"/>
</dbReference>
<evidence type="ECO:0000313" key="3">
    <source>
        <dbReference type="Proteomes" id="UP000677244"/>
    </source>
</evidence>
<comment type="caution">
    <text evidence="2">The sequence shown here is derived from an EMBL/GenBank/DDBJ whole genome shotgun (WGS) entry which is preliminary data.</text>
</comment>
<proteinExistence type="predicted"/>